<keyword evidence="5" id="KW-1185">Reference proteome</keyword>
<keyword evidence="2" id="KW-0732">Signal</keyword>
<dbReference type="PANTHER" id="PTHR30570">
    <property type="entry name" value="PERIPLASMIC PHOSPHATE BINDING COMPONENT OF PHOSPHATE ABC TRANSPORTER"/>
    <property type="match status" value="1"/>
</dbReference>
<sequence>RGTIEIDGSSTVAPITEAVAEEFRSVAPDVLVNVGISGSGGGFKQFTVGETDISDASRPIKENEAATAAENGVEYYEFLVGLDGLSVMVNPQNDFVDCMTVDQLNMLWKPESTITKWSDLDSSWPDRKINLYGPGTDSGTFDYFTEEVNGEAKLSRADYTASEDDNVLVQGISGDRNALGYFGFAYYAVSADKLKLLDIDNGNGCVAPTIETIASGTYSPLSRPLFIYVNKERAQQRAELRSFVEFYMENGAQLAEEVGYVPLPQASYQQNLAVLSGQQVMMEAGPKVALSGTIEIDGSSTVAPITEAVAEEFRKEQPGVLVKVGISGSGGGFKRFMVGETDVSDASRAIKSSEAATAAENGISYFEFLVGVDGLSVMVNPDNDFVNCLMIEQLNMLWKPESTISKWSDIDSSWPDRDINLYGPGTDSGTFDYFTEEVNGEAKLSRADYTASEDDNVLVQGISGDRNALGYFGFAYYAVSADKLKLLDIDNGNGCVAPTIETIASGTYSPLSRPLFIYVNKERAQQRAELRSFVEFYMENGAQLAEEVGYVPLPQASYQQNLAVLSGQQVMMEAGPKVALSGTIEIDGSSTVAPITEAVAEEFRKEQPGVLVNVGISGSGGGFKRFMVGETDVSDASRAIKSSEAATAAENSISYFEFLVGVDGLSVMVNPDNDFVNCLMLEQLNMLWKPESTISKWSDLDSSWPDRDINLYGPGTDSGTFDYFTEE</sequence>
<dbReference type="SUPFAM" id="SSF53850">
    <property type="entry name" value="Periplasmic binding protein-like II"/>
    <property type="match status" value="3"/>
</dbReference>
<organism evidence="4 5">
    <name type="scientific">Geodia barretti</name>
    <name type="common">Barrett's horny sponge</name>
    <dbReference type="NCBI Taxonomy" id="519541"/>
    <lineage>
        <taxon>Eukaryota</taxon>
        <taxon>Metazoa</taxon>
        <taxon>Porifera</taxon>
        <taxon>Demospongiae</taxon>
        <taxon>Heteroscleromorpha</taxon>
        <taxon>Tetractinellida</taxon>
        <taxon>Astrophorina</taxon>
        <taxon>Geodiidae</taxon>
        <taxon>Geodia</taxon>
    </lineage>
</organism>
<dbReference type="NCBIfam" id="TIGR02136">
    <property type="entry name" value="ptsS_2"/>
    <property type="match status" value="2"/>
</dbReference>
<dbReference type="InterPro" id="IPR024370">
    <property type="entry name" value="PBP_domain"/>
</dbReference>
<feature type="non-terminal residue" evidence="4">
    <location>
        <position position="1"/>
    </location>
</feature>
<evidence type="ECO:0000256" key="1">
    <source>
        <dbReference type="ARBA" id="ARBA00022448"/>
    </source>
</evidence>
<evidence type="ECO:0000313" key="5">
    <source>
        <dbReference type="Proteomes" id="UP001174909"/>
    </source>
</evidence>
<evidence type="ECO:0000313" key="4">
    <source>
        <dbReference type="EMBL" id="CAI8008855.1"/>
    </source>
</evidence>
<gene>
    <name evidence="4" type="ORF">GBAR_LOCUS6028</name>
</gene>
<dbReference type="Pfam" id="PF12849">
    <property type="entry name" value="PBP_like_2"/>
    <property type="match status" value="3"/>
</dbReference>
<dbReference type="EMBL" id="CASHTH010000903">
    <property type="protein sequence ID" value="CAI8008855.1"/>
    <property type="molecule type" value="Genomic_DNA"/>
</dbReference>
<feature type="domain" description="PBP" evidence="3">
    <location>
        <begin position="2"/>
        <end position="248"/>
    </location>
</feature>
<dbReference type="Gene3D" id="3.40.190.10">
    <property type="entry name" value="Periplasmic binding protein-like II"/>
    <property type="match status" value="6"/>
</dbReference>
<feature type="domain" description="PBP" evidence="3">
    <location>
        <begin position="291"/>
        <end position="538"/>
    </location>
</feature>
<dbReference type="InterPro" id="IPR011862">
    <property type="entry name" value="Phos-bd"/>
</dbReference>
<name>A0AA35RCC3_GEOBA</name>
<accession>A0AA35RCC3</accession>
<proteinExistence type="predicted"/>
<evidence type="ECO:0000256" key="2">
    <source>
        <dbReference type="ARBA" id="ARBA00022729"/>
    </source>
</evidence>
<dbReference type="GO" id="GO:0042301">
    <property type="term" value="F:phosphate ion binding"/>
    <property type="evidence" value="ECO:0007669"/>
    <property type="project" value="InterPro"/>
</dbReference>
<dbReference type="PANTHER" id="PTHR30570:SF1">
    <property type="entry name" value="PHOSPHATE-BINDING PROTEIN PSTS"/>
    <property type="match status" value="1"/>
</dbReference>
<feature type="domain" description="PBP" evidence="3">
    <location>
        <begin position="581"/>
        <end position="726"/>
    </location>
</feature>
<reference evidence="4" key="1">
    <citation type="submission" date="2023-03" db="EMBL/GenBank/DDBJ databases">
        <authorList>
            <person name="Steffen K."/>
            <person name="Cardenas P."/>
        </authorList>
    </citation>
    <scope>NUCLEOTIDE SEQUENCE</scope>
</reference>
<dbReference type="Proteomes" id="UP001174909">
    <property type="component" value="Unassembled WGS sequence"/>
</dbReference>
<protein>
    <submittedName>
        <fullName evidence="4">Protein SphX</fullName>
    </submittedName>
</protein>
<dbReference type="InterPro" id="IPR050811">
    <property type="entry name" value="Phosphate_ABC_transporter"/>
</dbReference>
<evidence type="ECO:0000259" key="3">
    <source>
        <dbReference type="Pfam" id="PF12849"/>
    </source>
</evidence>
<dbReference type="CDD" id="cd13654">
    <property type="entry name" value="PBP2_phosphate_like_2"/>
    <property type="match status" value="2"/>
</dbReference>
<dbReference type="AlphaFoldDB" id="A0AA35RCC3"/>
<comment type="caution">
    <text evidence="4">The sequence shown here is derived from an EMBL/GenBank/DDBJ whole genome shotgun (WGS) entry which is preliminary data.</text>
</comment>
<keyword evidence="1" id="KW-0813">Transport</keyword>